<sequence length="111" mass="13179">MKNDIWDEISSFLNGLRCEKINRKSYIQFQEFKDIQLKKKMKKENVIKIINHMNAEDKRKFKQYEEILEEEAFTSELRAYCQGYVDCIQLLAGLGILKQSPDIEKIINGMK</sequence>
<organism evidence="1 2">
    <name type="scientific">Dorea amylophila</name>
    <dbReference type="NCBI Taxonomy" id="2981789"/>
    <lineage>
        <taxon>Bacteria</taxon>
        <taxon>Bacillati</taxon>
        <taxon>Bacillota</taxon>
        <taxon>Clostridia</taxon>
        <taxon>Lachnospirales</taxon>
        <taxon>Lachnospiraceae</taxon>
        <taxon>Dorea</taxon>
    </lineage>
</organism>
<evidence type="ECO:0000313" key="1">
    <source>
        <dbReference type="EMBL" id="MFI7843987.1"/>
    </source>
</evidence>
<gene>
    <name evidence="1" type="ORF">ACIF0M_00265</name>
</gene>
<dbReference type="Proteomes" id="UP001614216">
    <property type="component" value="Unassembled WGS sequence"/>
</dbReference>
<reference evidence="1 2" key="1">
    <citation type="submission" date="2024-08" db="EMBL/GenBank/DDBJ databases">
        <authorList>
            <person name="Vancuren S.J."/>
            <person name="Allen-Vercoe E."/>
        </authorList>
    </citation>
    <scope>NUCLEOTIDE SEQUENCE [LARGE SCALE GENOMIC DNA]</scope>
    <source>
        <strain evidence="1 2">16-6-I_42_FAA</strain>
    </source>
</reference>
<dbReference type="EMBL" id="JBITRD010000001">
    <property type="protein sequence ID" value="MFI7843987.1"/>
    <property type="molecule type" value="Genomic_DNA"/>
</dbReference>
<evidence type="ECO:0000313" key="2">
    <source>
        <dbReference type="Proteomes" id="UP001614216"/>
    </source>
</evidence>
<keyword evidence="2" id="KW-1185">Reference proteome</keyword>
<name>A0ABW8AWP6_9FIRM</name>
<dbReference type="RefSeq" id="WP_117542452.1">
    <property type="nucleotide sequence ID" value="NZ_JBITRD010000001.1"/>
</dbReference>
<comment type="caution">
    <text evidence="1">The sequence shown here is derived from an EMBL/GenBank/DDBJ whole genome shotgun (WGS) entry which is preliminary data.</text>
</comment>
<accession>A0ABW8AWP6</accession>
<protein>
    <submittedName>
        <fullName evidence="1">Uncharacterized protein</fullName>
    </submittedName>
</protein>
<proteinExistence type="predicted"/>